<dbReference type="Proteomes" id="UP001428341">
    <property type="component" value="Unassembled WGS sequence"/>
</dbReference>
<reference evidence="3 4" key="1">
    <citation type="submission" date="2024-05" db="EMBL/GenBank/DDBJ databases">
        <title>Haplotype-resolved chromosome-level genome assembly of Huyou (Citrus changshanensis).</title>
        <authorList>
            <person name="Miao C."/>
            <person name="Chen W."/>
            <person name="Wu Y."/>
            <person name="Wang L."/>
            <person name="Zhao S."/>
            <person name="Grierson D."/>
            <person name="Xu C."/>
            <person name="Chen K."/>
        </authorList>
    </citation>
    <scope>NUCLEOTIDE SEQUENCE [LARGE SCALE GENOMIC DNA]</scope>
    <source>
        <strain evidence="3">01-14</strain>
        <tissue evidence="3">Leaf</tissue>
    </source>
</reference>
<evidence type="ECO:0000313" key="4">
    <source>
        <dbReference type="Proteomes" id="UP001428341"/>
    </source>
</evidence>
<dbReference type="Pfam" id="PF01535">
    <property type="entry name" value="PPR"/>
    <property type="match status" value="1"/>
</dbReference>
<dbReference type="PANTHER" id="PTHR47926">
    <property type="entry name" value="PENTATRICOPEPTIDE REPEAT-CONTAINING PROTEIN"/>
    <property type="match status" value="1"/>
</dbReference>
<evidence type="ECO:0008006" key="5">
    <source>
        <dbReference type="Google" id="ProtNLM"/>
    </source>
</evidence>
<dbReference type="EMBL" id="JBCGBO010000025">
    <property type="protein sequence ID" value="KAK9176095.1"/>
    <property type="molecule type" value="Genomic_DNA"/>
</dbReference>
<dbReference type="Gene3D" id="1.25.40.10">
    <property type="entry name" value="Tetratricopeptide repeat domain"/>
    <property type="match status" value="2"/>
</dbReference>
<accession>A0AAP0LM38</accession>
<dbReference type="FunFam" id="1.25.40.10:FF:000351">
    <property type="entry name" value="Pentatricopeptide repeat-containing protein"/>
    <property type="match status" value="1"/>
</dbReference>
<dbReference type="GO" id="GO:0009451">
    <property type="term" value="P:RNA modification"/>
    <property type="evidence" value="ECO:0007669"/>
    <property type="project" value="InterPro"/>
</dbReference>
<protein>
    <recommendedName>
        <fullName evidence="5">Pentatricopeptide repeat-containing protein</fullName>
    </recommendedName>
</protein>
<evidence type="ECO:0000256" key="1">
    <source>
        <dbReference type="ARBA" id="ARBA00022737"/>
    </source>
</evidence>
<dbReference type="Pfam" id="PF13812">
    <property type="entry name" value="PPR_3"/>
    <property type="match status" value="1"/>
</dbReference>
<dbReference type="GO" id="GO:0003723">
    <property type="term" value="F:RNA binding"/>
    <property type="evidence" value="ECO:0007669"/>
    <property type="project" value="InterPro"/>
</dbReference>
<gene>
    <name evidence="3" type="ORF">WN944_028108</name>
</gene>
<name>A0AAP0LM38_9ROSI</name>
<keyword evidence="4" id="KW-1185">Reference proteome</keyword>
<dbReference type="InterPro" id="IPR002885">
    <property type="entry name" value="PPR_rpt"/>
</dbReference>
<sequence>MVRARGGATGATTALGNYLPGDCYHLFARALTTTRRHVGSDPADDFVCFSSNANASNEDSINLVAQLHQQNGSLQNPYFLNEIISFCAKSALYDVGIQVHSLIVKVGFTSNPYLCTALVRMYGKCSEILSSQKLIDELPHRNVVAWNSLISGYLHVRLPEIAVHGLSLKQGLCYKVVVETGLIDMYSKCCNVEDSKRVFYQMKEKNVITWTSMVTVNAQNEQLDDEMILFKEMLRFGLRPNYVAYNSLLSSFSSLEYLGCCKQVHCRAVHEGLLDNVYIVVTLATVYSVELADEAEPHATHVGVPAGIKPAVNPIASLGVRVKGAREKLENSRWQKCYEEIPMQLDVAGIS</sequence>
<keyword evidence="1" id="KW-0677">Repeat</keyword>
<feature type="repeat" description="PPR" evidence="2">
    <location>
        <begin position="206"/>
        <end position="240"/>
    </location>
</feature>
<proteinExistence type="predicted"/>
<organism evidence="3 4">
    <name type="scientific">Citrus x changshan-huyou</name>
    <dbReference type="NCBI Taxonomy" id="2935761"/>
    <lineage>
        <taxon>Eukaryota</taxon>
        <taxon>Viridiplantae</taxon>
        <taxon>Streptophyta</taxon>
        <taxon>Embryophyta</taxon>
        <taxon>Tracheophyta</taxon>
        <taxon>Spermatophyta</taxon>
        <taxon>Magnoliopsida</taxon>
        <taxon>eudicotyledons</taxon>
        <taxon>Gunneridae</taxon>
        <taxon>Pentapetalae</taxon>
        <taxon>rosids</taxon>
        <taxon>malvids</taxon>
        <taxon>Sapindales</taxon>
        <taxon>Rutaceae</taxon>
        <taxon>Aurantioideae</taxon>
        <taxon>Citrus</taxon>
    </lineage>
</organism>
<dbReference type="InterPro" id="IPR011990">
    <property type="entry name" value="TPR-like_helical_dom_sf"/>
</dbReference>
<comment type="caution">
    <text evidence="3">The sequence shown here is derived from an EMBL/GenBank/DDBJ whole genome shotgun (WGS) entry which is preliminary data.</text>
</comment>
<dbReference type="PROSITE" id="PS51375">
    <property type="entry name" value="PPR"/>
    <property type="match status" value="1"/>
</dbReference>
<dbReference type="PANTHER" id="PTHR47926:SF347">
    <property type="entry name" value="PENTATRICOPEPTIDE REPEAT-CONTAINING PROTEIN"/>
    <property type="match status" value="1"/>
</dbReference>
<evidence type="ECO:0000256" key="2">
    <source>
        <dbReference type="PROSITE-ProRule" id="PRU00708"/>
    </source>
</evidence>
<dbReference type="AlphaFoldDB" id="A0AAP0LM38"/>
<evidence type="ECO:0000313" key="3">
    <source>
        <dbReference type="EMBL" id="KAK9176095.1"/>
    </source>
</evidence>
<dbReference type="NCBIfam" id="TIGR00756">
    <property type="entry name" value="PPR"/>
    <property type="match status" value="1"/>
</dbReference>
<dbReference type="InterPro" id="IPR046960">
    <property type="entry name" value="PPR_At4g14850-like_plant"/>
</dbReference>